<dbReference type="SUPFAM" id="SSF101447">
    <property type="entry name" value="Formin homology 2 domain (FH2 domain)"/>
    <property type="match status" value="1"/>
</dbReference>
<evidence type="ECO:0000256" key="1">
    <source>
        <dbReference type="SAM" id="MobiDB-lite"/>
    </source>
</evidence>
<feature type="region of interest" description="Disordered" evidence="1">
    <location>
        <begin position="1"/>
        <end position="46"/>
    </location>
</feature>
<dbReference type="EMBL" id="JAUUTY010000004">
    <property type="protein sequence ID" value="KAK1651839.1"/>
    <property type="molecule type" value="Genomic_DNA"/>
</dbReference>
<proteinExistence type="predicted"/>
<feature type="compositionally biased region" description="Low complexity" evidence="1">
    <location>
        <begin position="290"/>
        <end position="304"/>
    </location>
</feature>
<accession>A0AAD8SH75</accession>
<name>A0AAD8SH75_LOLMU</name>
<comment type="caution">
    <text evidence="2">The sequence shown here is derived from an EMBL/GenBank/DDBJ whole genome shotgun (WGS) entry which is preliminary data.</text>
</comment>
<dbReference type="Proteomes" id="UP001231189">
    <property type="component" value="Unassembled WGS sequence"/>
</dbReference>
<dbReference type="PRINTS" id="PR00049">
    <property type="entry name" value="WILMSTUMOUR"/>
</dbReference>
<sequence length="394" mass="44235">MDESLEEEGRDKQVGIEGVGVELSGEGSPGRRMKTGTNRTGMGLGNLVRPSKIKGREHIRLWAIDRLVLPQADPKFQRFNVSEKMGNVKESCSGSAAEAKSLSPDNLALQEFLQHKGICFTTVDIRGDSSRTGMGDLAAAIIDPSYKDMKTKFPTSSHDQWECMPLPEVNLRYAAIDGINVRNLNFLPPSSTSPYFPSTSPHFSSTSPYFPSTSTHFSSTSPHFSSTSPPPPPPPPPPAGLLLRRPLPPADLLLLLLRRPTPATTTFSSSSGDHHLLLLFFHHLSPPPVTTTTSSSSTSSSSTTSDHHHHHHHHHHLHHLLFLHLHHHHHHHHLHHLLFLHLHHHHHHLHHLHLHHHHHYHLLLRPSSSFTHPPTATFFQRNIKKSLKNRRPQI</sequence>
<feature type="region of interest" description="Disordered" evidence="1">
    <location>
        <begin position="290"/>
        <end position="312"/>
    </location>
</feature>
<keyword evidence="3" id="KW-1185">Reference proteome</keyword>
<evidence type="ECO:0000313" key="3">
    <source>
        <dbReference type="Proteomes" id="UP001231189"/>
    </source>
</evidence>
<gene>
    <name evidence="2" type="ORF">QYE76_069644</name>
</gene>
<organism evidence="2 3">
    <name type="scientific">Lolium multiflorum</name>
    <name type="common">Italian ryegrass</name>
    <name type="synonym">Lolium perenne subsp. multiflorum</name>
    <dbReference type="NCBI Taxonomy" id="4521"/>
    <lineage>
        <taxon>Eukaryota</taxon>
        <taxon>Viridiplantae</taxon>
        <taxon>Streptophyta</taxon>
        <taxon>Embryophyta</taxon>
        <taxon>Tracheophyta</taxon>
        <taxon>Spermatophyta</taxon>
        <taxon>Magnoliopsida</taxon>
        <taxon>Liliopsida</taxon>
        <taxon>Poales</taxon>
        <taxon>Poaceae</taxon>
        <taxon>BOP clade</taxon>
        <taxon>Pooideae</taxon>
        <taxon>Poodae</taxon>
        <taxon>Poeae</taxon>
        <taxon>Poeae Chloroplast Group 2 (Poeae type)</taxon>
        <taxon>Loliodinae</taxon>
        <taxon>Loliinae</taxon>
        <taxon>Lolium</taxon>
    </lineage>
</organism>
<feature type="region of interest" description="Disordered" evidence="1">
    <location>
        <begin position="218"/>
        <end position="243"/>
    </location>
</feature>
<reference evidence="2" key="1">
    <citation type="submission" date="2023-07" db="EMBL/GenBank/DDBJ databases">
        <title>A chromosome-level genome assembly of Lolium multiflorum.</title>
        <authorList>
            <person name="Chen Y."/>
            <person name="Copetti D."/>
            <person name="Kolliker R."/>
            <person name="Studer B."/>
        </authorList>
    </citation>
    <scope>NUCLEOTIDE SEQUENCE</scope>
    <source>
        <strain evidence="2">02402/16</strain>
        <tissue evidence="2">Leaf</tissue>
    </source>
</reference>
<dbReference type="AlphaFoldDB" id="A0AAD8SH75"/>
<feature type="compositionally biased region" description="Low complexity" evidence="1">
    <location>
        <begin position="218"/>
        <end position="227"/>
    </location>
</feature>
<feature type="compositionally biased region" description="Low complexity" evidence="1">
    <location>
        <begin position="15"/>
        <end position="26"/>
    </location>
</feature>
<feature type="compositionally biased region" description="Pro residues" evidence="1">
    <location>
        <begin position="228"/>
        <end position="239"/>
    </location>
</feature>
<protein>
    <submittedName>
        <fullName evidence="2">Uncharacterized protein</fullName>
    </submittedName>
</protein>
<evidence type="ECO:0000313" key="2">
    <source>
        <dbReference type="EMBL" id="KAK1651839.1"/>
    </source>
</evidence>